<evidence type="ECO:0000256" key="4">
    <source>
        <dbReference type="ARBA" id="ARBA00023295"/>
    </source>
</evidence>
<dbReference type="Proteomes" id="UP000761380">
    <property type="component" value="Unassembled WGS sequence"/>
</dbReference>
<accession>A0A927WJ57</accession>
<dbReference type="CDD" id="cd18817">
    <property type="entry name" value="GH43f_LbAraf43-like"/>
    <property type="match status" value="1"/>
</dbReference>
<feature type="active site" description="Proton donor" evidence="5">
    <location>
        <position position="200"/>
    </location>
</feature>
<proteinExistence type="inferred from homology"/>
<comment type="caution">
    <text evidence="8">The sequence shown here is derived from an EMBL/GenBank/DDBJ whole genome shotgun (WGS) entry which is preliminary data.</text>
</comment>
<evidence type="ECO:0000256" key="7">
    <source>
        <dbReference type="RuleBase" id="RU361187"/>
    </source>
</evidence>
<dbReference type="PIRSF" id="PIRSF025414">
    <property type="entry name" value="Alpha-L-arabinofuranosidase"/>
    <property type="match status" value="1"/>
</dbReference>
<keyword evidence="3 7" id="KW-0378">Hydrolase</keyword>
<dbReference type="PANTHER" id="PTHR43817">
    <property type="entry name" value="GLYCOSYL HYDROLASE"/>
    <property type="match status" value="1"/>
</dbReference>
<feature type="site" description="Important for catalytic activity, responsible for pKa modulation of the active site Glu and correct orientation of both the proton donor and substrate" evidence="6">
    <location>
        <position position="137"/>
    </location>
</feature>
<reference evidence="8" key="1">
    <citation type="submission" date="2019-04" db="EMBL/GenBank/DDBJ databases">
        <title>Evolution of Biomass-Degrading Anaerobic Consortia Revealed by Metagenomics.</title>
        <authorList>
            <person name="Peng X."/>
        </authorList>
    </citation>
    <scope>NUCLEOTIDE SEQUENCE</scope>
    <source>
        <strain evidence="8">SIG240</strain>
    </source>
</reference>
<keyword evidence="4 7" id="KW-0326">Glycosidase</keyword>
<name>A0A927WJ57_SELRU</name>
<gene>
    <name evidence="8" type="ORF">E7201_06760</name>
</gene>
<dbReference type="InterPro" id="IPR023296">
    <property type="entry name" value="Glyco_hydro_beta-prop_sf"/>
</dbReference>
<dbReference type="GO" id="GO:0005975">
    <property type="term" value="P:carbohydrate metabolic process"/>
    <property type="evidence" value="ECO:0007669"/>
    <property type="project" value="InterPro"/>
</dbReference>
<evidence type="ECO:0000313" key="9">
    <source>
        <dbReference type="Proteomes" id="UP000761380"/>
    </source>
</evidence>
<feature type="active site" description="Proton acceptor" evidence="5">
    <location>
        <position position="18"/>
    </location>
</feature>
<evidence type="ECO:0000256" key="5">
    <source>
        <dbReference type="PIRSR" id="PIRSR606710-1"/>
    </source>
</evidence>
<keyword evidence="2" id="KW-0732">Signal</keyword>
<dbReference type="SUPFAM" id="SSF75005">
    <property type="entry name" value="Arabinanase/levansucrase/invertase"/>
    <property type="match status" value="1"/>
</dbReference>
<dbReference type="Pfam" id="PF04616">
    <property type="entry name" value="Glyco_hydro_43"/>
    <property type="match status" value="1"/>
</dbReference>
<dbReference type="InterPro" id="IPR006710">
    <property type="entry name" value="Glyco_hydro_43"/>
</dbReference>
<dbReference type="InterPro" id="IPR016828">
    <property type="entry name" value="Alpha-L-arabinofuranosidase"/>
</dbReference>
<evidence type="ECO:0000256" key="2">
    <source>
        <dbReference type="ARBA" id="ARBA00022729"/>
    </source>
</evidence>
<evidence type="ECO:0000256" key="1">
    <source>
        <dbReference type="ARBA" id="ARBA00009865"/>
    </source>
</evidence>
<protein>
    <submittedName>
        <fullName evidence="8">Alpha-N-arabinofuranosidase</fullName>
    </submittedName>
</protein>
<dbReference type="EMBL" id="SVBY01000041">
    <property type="protein sequence ID" value="MBE6092852.1"/>
    <property type="molecule type" value="Genomic_DNA"/>
</dbReference>
<dbReference type="PANTHER" id="PTHR43817:SF1">
    <property type="entry name" value="HYDROLASE, FAMILY 43, PUTATIVE (AFU_ORTHOLOGUE AFUA_3G01660)-RELATED"/>
    <property type="match status" value="1"/>
</dbReference>
<evidence type="ECO:0000313" key="8">
    <source>
        <dbReference type="EMBL" id="MBE6092852.1"/>
    </source>
</evidence>
<dbReference type="AlphaFoldDB" id="A0A927WJ57"/>
<comment type="similarity">
    <text evidence="1 7">Belongs to the glycosyl hydrolase 43 family.</text>
</comment>
<evidence type="ECO:0000256" key="6">
    <source>
        <dbReference type="PIRSR" id="PIRSR606710-2"/>
    </source>
</evidence>
<organism evidence="8 9">
    <name type="scientific">Selenomonas ruminantium</name>
    <dbReference type="NCBI Taxonomy" id="971"/>
    <lineage>
        <taxon>Bacteria</taxon>
        <taxon>Bacillati</taxon>
        <taxon>Bacillota</taxon>
        <taxon>Negativicutes</taxon>
        <taxon>Selenomonadales</taxon>
        <taxon>Selenomonadaceae</taxon>
        <taxon>Selenomonas</taxon>
    </lineage>
</organism>
<sequence length="335" mass="38660">MLVMEKSYPNPLVFQRADPCIYRHSDGYYYFTASVPAYDCIEIRRSKTLAGLSEAETFVAWQHHKMGEMSSLIWAPEIHYLKGKWYIYFAAAPNDEVTGDTFNHRMYVIENSNPNPLTPEWVEKGQIKTGWESFSLDATVFEHKNQLYYIWAQEDKALSEKSHSNLYISAMENPWTLIGEPVLLTQPEYDWERKIFWVNEGPSVLEKNGHIFLTYSASATDENYCLGMLVADADADILDPAAWRKMGKPVFGTSYQHHVYGPGHNSFTVSEDGKTDLLVYHARNYTEIKGDPLYDPNRHTRVQPIHWLKDGMPDFGVPVEENRSFTEWEGVHCHA</sequence>
<dbReference type="GO" id="GO:0004553">
    <property type="term" value="F:hydrolase activity, hydrolyzing O-glycosyl compounds"/>
    <property type="evidence" value="ECO:0007669"/>
    <property type="project" value="InterPro"/>
</dbReference>
<evidence type="ECO:0000256" key="3">
    <source>
        <dbReference type="ARBA" id="ARBA00022801"/>
    </source>
</evidence>
<dbReference type="Gene3D" id="2.115.10.20">
    <property type="entry name" value="Glycosyl hydrolase domain, family 43"/>
    <property type="match status" value="1"/>
</dbReference>